<feature type="transmembrane region" description="Helical" evidence="2">
    <location>
        <begin position="206"/>
        <end position="225"/>
    </location>
</feature>
<evidence type="ECO:0000259" key="3">
    <source>
        <dbReference type="SMART" id="SM00768"/>
    </source>
</evidence>
<protein>
    <recommendedName>
        <fullName evidence="3">X8 domain-containing protein</fullName>
    </recommendedName>
</protein>
<keyword evidence="5" id="KW-1185">Reference proteome</keyword>
<evidence type="ECO:0000256" key="2">
    <source>
        <dbReference type="SAM" id="Phobius"/>
    </source>
</evidence>
<organism evidence="4 5">
    <name type="scientific">Fraxinus pennsylvanica</name>
    <dbReference type="NCBI Taxonomy" id="56036"/>
    <lineage>
        <taxon>Eukaryota</taxon>
        <taxon>Viridiplantae</taxon>
        <taxon>Streptophyta</taxon>
        <taxon>Embryophyta</taxon>
        <taxon>Tracheophyta</taxon>
        <taxon>Spermatophyta</taxon>
        <taxon>Magnoliopsida</taxon>
        <taxon>eudicotyledons</taxon>
        <taxon>Gunneridae</taxon>
        <taxon>Pentapetalae</taxon>
        <taxon>asterids</taxon>
        <taxon>lamiids</taxon>
        <taxon>Lamiales</taxon>
        <taxon>Oleaceae</taxon>
        <taxon>Oleeae</taxon>
        <taxon>Fraxinus</taxon>
    </lineage>
</organism>
<keyword evidence="2" id="KW-0812">Transmembrane</keyword>
<proteinExistence type="predicted"/>
<sequence length="226" mass="25467">MQNYERNFLGRMLLVAFRRNVVVGNETFLTSYIQNALNDAWLADPIKAIVLLNADVYGSPPDNPIPYVGTFRTDILGQMTLIVEFLNHYKAPFTSIAPGNFERHWGIFRYGGQPKFPMDLSDTKDMSKLAENINYARTFSDRTTLGYGSSCNRLDPSENATYAFNMHFQVQNQKDLSCNFQGLAMVTDQSVSQGNYNLTVQIATSYSSSLSHVALVFLISFIILLL</sequence>
<dbReference type="AlphaFoldDB" id="A0AAD1Z1P9"/>
<dbReference type="GO" id="GO:0004553">
    <property type="term" value="F:hydrolase activity, hydrolyzing O-glycosyl compounds"/>
    <property type="evidence" value="ECO:0007669"/>
    <property type="project" value="InterPro"/>
</dbReference>
<gene>
    <name evidence="4" type="ORF">FPE_LOCUS8549</name>
</gene>
<keyword evidence="2" id="KW-0472">Membrane</keyword>
<evidence type="ECO:0000256" key="1">
    <source>
        <dbReference type="ARBA" id="ARBA00022729"/>
    </source>
</evidence>
<dbReference type="InterPro" id="IPR017853">
    <property type="entry name" value="GH"/>
</dbReference>
<dbReference type="Gene3D" id="3.20.20.80">
    <property type="entry name" value="Glycosidases"/>
    <property type="match status" value="1"/>
</dbReference>
<dbReference type="InterPro" id="IPR044965">
    <property type="entry name" value="Glyco_hydro_17_plant"/>
</dbReference>
<dbReference type="Proteomes" id="UP000834106">
    <property type="component" value="Chromosome 5"/>
</dbReference>
<keyword evidence="2" id="KW-1133">Transmembrane helix</keyword>
<dbReference type="EMBL" id="OU503040">
    <property type="protein sequence ID" value="CAI9761119.1"/>
    <property type="molecule type" value="Genomic_DNA"/>
</dbReference>
<dbReference type="GO" id="GO:0005975">
    <property type="term" value="P:carbohydrate metabolic process"/>
    <property type="evidence" value="ECO:0007669"/>
    <property type="project" value="InterPro"/>
</dbReference>
<feature type="domain" description="X8" evidence="3">
    <location>
        <begin position="121"/>
        <end position="196"/>
    </location>
</feature>
<dbReference type="InterPro" id="IPR012946">
    <property type="entry name" value="X8"/>
</dbReference>
<accession>A0AAD1Z1P9</accession>
<reference evidence="4" key="1">
    <citation type="submission" date="2023-05" db="EMBL/GenBank/DDBJ databases">
        <authorList>
            <person name="Huff M."/>
        </authorList>
    </citation>
    <scope>NUCLEOTIDE SEQUENCE</scope>
</reference>
<keyword evidence="1" id="KW-0732">Signal</keyword>
<evidence type="ECO:0000313" key="4">
    <source>
        <dbReference type="EMBL" id="CAI9761119.1"/>
    </source>
</evidence>
<name>A0AAD1Z1P9_9LAMI</name>
<evidence type="ECO:0000313" key="5">
    <source>
        <dbReference type="Proteomes" id="UP000834106"/>
    </source>
</evidence>
<dbReference type="SMART" id="SM00768">
    <property type="entry name" value="X8"/>
    <property type="match status" value="1"/>
</dbReference>
<dbReference type="PANTHER" id="PTHR32227">
    <property type="entry name" value="GLUCAN ENDO-1,3-BETA-GLUCOSIDASE BG1-RELATED-RELATED"/>
    <property type="match status" value="1"/>
</dbReference>
<dbReference type="Pfam" id="PF07983">
    <property type="entry name" value="X8"/>
    <property type="match status" value="1"/>
</dbReference>
<dbReference type="SUPFAM" id="SSF51445">
    <property type="entry name" value="(Trans)glycosidases"/>
    <property type="match status" value="1"/>
</dbReference>